<dbReference type="Proteomes" id="UP001529510">
    <property type="component" value="Unassembled WGS sequence"/>
</dbReference>
<reference evidence="2 3" key="1">
    <citation type="submission" date="2024-05" db="EMBL/GenBank/DDBJ databases">
        <title>Genome sequencing and assembly of Indian major carp, Cirrhinus mrigala (Hamilton, 1822).</title>
        <authorList>
            <person name="Mohindra V."/>
            <person name="Chowdhury L.M."/>
            <person name="Lal K."/>
            <person name="Jena J.K."/>
        </authorList>
    </citation>
    <scope>NUCLEOTIDE SEQUENCE [LARGE SCALE GENOMIC DNA]</scope>
    <source>
        <strain evidence="2">CM1030</strain>
        <tissue evidence="2">Blood</tissue>
    </source>
</reference>
<organism evidence="2 3">
    <name type="scientific">Cirrhinus mrigala</name>
    <name type="common">Mrigala</name>
    <dbReference type="NCBI Taxonomy" id="683832"/>
    <lineage>
        <taxon>Eukaryota</taxon>
        <taxon>Metazoa</taxon>
        <taxon>Chordata</taxon>
        <taxon>Craniata</taxon>
        <taxon>Vertebrata</taxon>
        <taxon>Euteleostomi</taxon>
        <taxon>Actinopterygii</taxon>
        <taxon>Neopterygii</taxon>
        <taxon>Teleostei</taxon>
        <taxon>Ostariophysi</taxon>
        <taxon>Cypriniformes</taxon>
        <taxon>Cyprinidae</taxon>
        <taxon>Labeoninae</taxon>
        <taxon>Labeonini</taxon>
        <taxon>Cirrhinus</taxon>
    </lineage>
</organism>
<dbReference type="EMBL" id="JAMKFB020000010">
    <property type="protein sequence ID" value="KAL0182310.1"/>
    <property type="molecule type" value="Genomic_DNA"/>
</dbReference>
<evidence type="ECO:0000313" key="2">
    <source>
        <dbReference type="EMBL" id="KAL0182310.1"/>
    </source>
</evidence>
<gene>
    <name evidence="2" type="ORF">M9458_021685</name>
</gene>
<sequence>GDPHWTLEDYINFALWVDGSTLTAGEVDLDHNISIRPHLADVSQPGPEPSPPSPRCVDPKPEPTAVGEPMPAKIT</sequence>
<protein>
    <submittedName>
        <fullName evidence="2">Uncharacterized protein</fullName>
    </submittedName>
</protein>
<keyword evidence="3" id="KW-1185">Reference proteome</keyword>
<comment type="caution">
    <text evidence="2">The sequence shown here is derived from an EMBL/GenBank/DDBJ whole genome shotgun (WGS) entry which is preliminary data.</text>
</comment>
<feature type="non-terminal residue" evidence="2">
    <location>
        <position position="75"/>
    </location>
</feature>
<accession>A0ABD0Q7S2</accession>
<feature type="non-terminal residue" evidence="2">
    <location>
        <position position="1"/>
    </location>
</feature>
<evidence type="ECO:0000313" key="3">
    <source>
        <dbReference type="Proteomes" id="UP001529510"/>
    </source>
</evidence>
<feature type="region of interest" description="Disordered" evidence="1">
    <location>
        <begin position="39"/>
        <end position="75"/>
    </location>
</feature>
<proteinExistence type="predicted"/>
<evidence type="ECO:0000256" key="1">
    <source>
        <dbReference type="SAM" id="MobiDB-lite"/>
    </source>
</evidence>
<dbReference type="AlphaFoldDB" id="A0ABD0Q7S2"/>
<name>A0ABD0Q7S2_CIRMR</name>